<evidence type="ECO:0000256" key="3">
    <source>
        <dbReference type="PROSITE-ProRule" id="PRU00221"/>
    </source>
</evidence>
<feature type="compositionally biased region" description="Basic and acidic residues" evidence="4">
    <location>
        <begin position="15"/>
        <end position="24"/>
    </location>
</feature>
<accession>A0A7K9DTL8</accession>
<keyword evidence="2" id="KW-0677">Repeat</keyword>
<evidence type="ECO:0000313" key="7">
    <source>
        <dbReference type="Proteomes" id="UP000578343"/>
    </source>
</evidence>
<feature type="compositionally biased region" description="Gly residues" evidence="4">
    <location>
        <begin position="27"/>
        <end position="47"/>
    </location>
</feature>
<keyword evidence="1 3" id="KW-0853">WD repeat</keyword>
<dbReference type="SMART" id="SM00320">
    <property type="entry name" value="WD40"/>
    <property type="match status" value="3"/>
</dbReference>
<dbReference type="Pfam" id="PF21031">
    <property type="entry name" value="WDR54"/>
    <property type="match status" value="1"/>
</dbReference>
<organism evidence="6 7">
    <name type="scientific">Baryphthengus martii</name>
    <name type="common">Rufous motmot</name>
    <dbReference type="NCBI Taxonomy" id="176943"/>
    <lineage>
        <taxon>Eukaryota</taxon>
        <taxon>Metazoa</taxon>
        <taxon>Chordata</taxon>
        <taxon>Craniata</taxon>
        <taxon>Vertebrata</taxon>
        <taxon>Euteleostomi</taxon>
        <taxon>Archelosauria</taxon>
        <taxon>Archosauria</taxon>
        <taxon>Dinosauria</taxon>
        <taxon>Saurischia</taxon>
        <taxon>Theropoda</taxon>
        <taxon>Coelurosauria</taxon>
        <taxon>Aves</taxon>
        <taxon>Neognathae</taxon>
        <taxon>Neoaves</taxon>
        <taxon>Telluraves</taxon>
        <taxon>Coraciimorphae</taxon>
        <taxon>Coraciiformes</taxon>
        <taxon>Momotidae</taxon>
        <taxon>Baryphthengus</taxon>
    </lineage>
</organism>
<dbReference type="OrthoDB" id="756370at2759"/>
<dbReference type="GO" id="GO:0031514">
    <property type="term" value="C:motile cilium"/>
    <property type="evidence" value="ECO:0007669"/>
    <property type="project" value="TreeGrafter"/>
</dbReference>
<comment type="caution">
    <text evidence="6">The sequence shown here is derived from an EMBL/GenBank/DDBJ whole genome shotgun (WGS) entry which is preliminary data.</text>
</comment>
<gene>
    <name evidence="6" type="primary">Wdr54</name>
    <name evidence="6" type="ORF">BARMAR_R04542</name>
</gene>
<dbReference type="Gene3D" id="2.130.10.10">
    <property type="entry name" value="YVTN repeat-like/Quinoprotein amine dehydrogenase"/>
    <property type="match status" value="1"/>
</dbReference>
<protein>
    <submittedName>
        <fullName evidence="6">WDR54 protein</fullName>
    </submittedName>
</protein>
<keyword evidence="7" id="KW-1185">Reference proteome</keyword>
<evidence type="ECO:0000256" key="1">
    <source>
        <dbReference type="ARBA" id="ARBA00022574"/>
    </source>
</evidence>
<feature type="non-terminal residue" evidence="6">
    <location>
        <position position="409"/>
    </location>
</feature>
<dbReference type="PROSITE" id="PS50294">
    <property type="entry name" value="WD_REPEATS_REGION"/>
    <property type="match status" value="1"/>
</dbReference>
<evidence type="ECO:0000259" key="5">
    <source>
        <dbReference type="Pfam" id="PF21031"/>
    </source>
</evidence>
<dbReference type="InterPro" id="IPR050630">
    <property type="entry name" value="WD_repeat_EMAP"/>
</dbReference>
<name>A0A7K9DTL8_BARMA</name>
<dbReference type="InterPro" id="IPR036322">
    <property type="entry name" value="WD40_repeat_dom_sf"/>
</dbReference>
<dbReference type="AlphaFoldDB" id="A0A7K9DTL8"/>
<dbReference type="PANTHER" id="PTHR13720">
    <property type="entry name" value="WD-40 REPEAT PROTEIN"/>
    <property type="match status" value="1"/>
</dbReference>
<feature type="domain" description="WD repeat-containing protein 54 beta-propeller" evidence="5">
    <location>
        <begin position="74"/>
        <end position="406"/>
    </location>
</feature>
<dbReference type="InterPro" id="IPR001680">
    <property type="entry name" value="WD40_rpt"/>
</dbReference>
<reference evidence="6 7" key="1">
    <citation type="submission" date="2019-09" db="EMBL/GenBank/DDBJ databases">
        <title>Bird 10,000 Genomes (B10K) Project - Family phase.</title>
        <authorList>
            <person name="Zhang G."/>
        </authorList>
    </citation>
    <scope>NUCLEOTIDE SEQUENCE [LARGE SCALE GENOMIC DNA]</scope>
    <source>
        <strain evidence="6">B10K-DU-001-21</strain>
        <tissue evidence="6">Muscle</tissue>
    </source>
</reference>
<dbReference type="Proteomes" id="UP000578343">
    <property type="component" value="Unassembled WGS sequence"/>
</dbReference>
<dbReference type="EMBL" id="VWZK01000006">
    <property type="protein sequence ID" value="NXG67899.1"/>
    <property type="molecule type" value="Genomic_DNA"/>
</dbReference>
<proteinExistence type="predicted"/>
<sequence length="409" mass="42779">RHHAATPSPWLRPTASERRRDVEVPGRAGGTRGPGGVTGVPGGGMGGNPEAEGGLGTARAREGSTRGPGGGTGMYRKELSIPLRSSSAALYNNLSVLQAGGRSLACFSTVHGPGLSLVTADGDGIGFSHRQLQAKEGGTALSTSLLTQAAWCVLPSRILLVLASQKGIQMYESDGSIMVYWHALDVPESSPAEAAFARGIAAAGRRFICVGTSSGSVLVFDIPLKGTNITVSEVLEQHHDPITDIAAELGQAPDGAGDMVTADDAGSLCIWSAGEEFVLLCKIPALGCSCSSVKLWNGVVAAGYGNGQIRLYEAATGILRAQVNAHARWIYALDLAPQTGKLLSGAEDSFVHVWKLSRNTDTDDIEIQHCHAECVTDTQICGARFCDPEGNSFAITGYDLSEIFRYGRA</sequence>
<evidence type="ECO:0000256" key="2">
    <source>
        <dbReference type="ARBA" id="ARBA00022737"/>
    </source>
</evidence>
<evidence type="ECO:0000256" key="4">
    <source>
        <dbReference type="SAM" id="MobiDB-lite"/>
    </source>
</evidence>
<dbReference type="FunFam" id="2.130.10.10:FF:001249">
    <property type="entry name" value="WD repeat domain 54"/>
    <property type="match status" value="1"/>
</dbReference>
<feature type="non-terminal residue" evidence="6">
    <location>
        <position position="1"/>
    </location>
</feature>
<feature type="repeat" description="WD" evidence="3">
    <location>
        <begin position="323"/>
        <end position="364"/>
    </location>
</feature>
<dbReference type="SUPFAM" id="SSF50978">
    <property type="entry name" value="WD40 repeat-like"/>
    <property type="match status" value="1"/>
</dbReference>
<evidence type="ECO:0000313" key="6">
    <source>
        <dbReference type="EMBL" id="NXG67899.1"/>
    </source>
</evidence>
<dbReference type="PROSITE" id="PS50082">
    <property type="entry name" value="WD_REPEATS_2"/>
    <property type="match status" value="1"/>
</dbReference>
<dbReference type="InterPro" id="IPR015943">
    <property type="entry name" value="WD40/YVTN_repeat-like_dom_sf"/>
</dbReference>
<feature type="region of interest" description="Disordered" evidence="4">
    <location>
        <begin position="1"/>
        <end position="75"/>
    </location>
</feature>
<dbReference type="InterPro" id="IPR049546">
    <property type="entry name" value="WDR54_beta_prop"/>
</dbReference>
<dbReference type="PANTHER" id="PTHR13720:SF40">
    <property type="entry name" value="WD REPEAT-CONTAINING PROTEIN 54"/>
    <property type="match status" value="1"/>
</dbReference>